<keyword evidence="2" id="KW-1185">Reference proteome</keyword>
<dbReference type="EMBL" id="JBAHYK010001600">
    <property type="protein sequence ID" value="KAL0567386.1"/>
    <property type="molecule type" value="Genomic_DNA"/>
</dbReference>
<reference evidence="1 2" key="1">
    <citation type="submission" date="2024-02" db="EMBL/GenBank/DDBJ databases">
        <title>A draft genome for the cacao thread blight pathogen Marasmius crinis-equi.</title>
        <authorList>
            <person name="Cohen S.P."/>
            <person name="Baruah I.K."/>
            <person name="Amoako-Attah I."/>
            <person name="Bukari Y."/>
            <person name="Meinhardt L.W."/>
            <person name="Bailey B.A."/>
        </authorList>
    </citation>
    <scope>NUCLEOTIDE SEQUENCE [LARGE SCALE GENOMIC DNA]</scope>
    <source>
        <strain evidence="1 2">GH-76</strain>
    </source>
</reference>
<gene>
    <name evidence="1" type="ORF">V5O48_014606</name>
</gene>
<name>A0ABR3EWU5_9AGAR</name>
<sequence>PVLEQQHFFVPRPTFFGSPAPWNRRKTLVAALSKSCAPDTNIFPHETNSALLDSITSSSHLDGPLFDPEDPDLSIPPDLGPDTLPMDVWNPYYKYSWSYPQESNVPTPSAPSPTASNSAAVSTTATTMADSSHWLSRSELLGRSILVDIVDGLFKKKGAYVEPTQSGGGLLSLLALAKGKEIAATMFRSITL</sequence>
<accession>A0ABR3EWU5</accession>
<dbReference type="Proteomes" id="UP001465976">
    <property type="component" value="Unassembled WGS sequence"/>
</dbReference>
<comment type="caution">
    <text evidence="1">The sequence shown here is derived from an EMBL/GenBank/DDBJ whole genome shotgun (WGS) entry which is preliminary data.</text>
</comment>
<proteinExistence type="predicted"/>
<evidence type="ECO:0000313" key="1">
    <source>
        <dbReference type="EMBL" id="KAL0567386.1"/>
    </source>
</evidence>
<evidence type="ECO:0000313" key="2">
    <source>
        <dbReference type="Proteomes" id="UP001465976"/>
    </source>
</evidence>
<organism evidence="1 2">
    <name type="scientific">Marasmius crinis-equi</name>
    <dbReference type="NCBI Taxonomy" id="585013"/>
    <lineage>
        <taxon>Eukaryota</taxon>
        <taxon>Fungi</taxon>
        <taxon>Dikarya</taxon>
        <taxon>Basidiomycota</taxon>
        <taxon>Agaricomycotina</taxon>
        <taxon>Agaricomycetes</taxon>
        <taxon>Agaricomycetidae</taxon>
        <taxon>Agaricales</taxon>
        <taxon>Marasmiineae</taxon>
        <taxon>Marasmiaceae</taxon>
        <taxon>Marasmius</taxon>
    </lineage>
</organism>
<feature type="non-terminal residue" evidence="1">
    <location>
        <position position="1"/>
    </location>
</feature>
<protein>
    <submittedName>
        <fullName evidence="1">Uncharacterized protein</fullName>
    </submittedName>
</protein>